<name>A0ABV7M583_9GAMM</name>
<evidence type="ECO:0000313" key="1">
    <source>
        <dbReference type="EMBL" id="MFC3294062.1"/>
    </source>
</evidence>
<gene>
    <name evidence="1" type="ORF">ACFOEI_18630</name>
</gene>
<sequence length="74" mass="7836">MPLAVGELLGDKMPFAQDRSTAASIVVRAVSSRMLVRYNCPDAAINATLGFVEGCLVLAIGNAELRTCVRPSNN</sequence>
<dbReference type="Proteomes" id="UP001595640">
    <property type="component" value="Unassembled WGS sequence"/>
</dbReference>
<dbReference type="EMBL" id="JBHRUH010000039">
    <property type="protein sequence ID" value="MFC3294062.1"/>
    <property type="molecule type" value="Genomic_DNA"/>
</dbReference>
<evidence type="ECO:0000313" key="2">
    <source>
        <dbReference type="Proteomes" id="UP001595640"/>
    </source>
</evidence>
<organism evidence="1 2">
    <name type="scientific">Modicisalibacter luteus</name>
    <dbReference type="NCBI Taxonomy" id="453962"/>
    <lineage>
        <taxon>Bacteria</taxon>
        <taxon>Pseudomonadati</taxon>
        <taxon>Pseudomonadota</taxon>
        <taxon>Gammaproteobacteria</taxon>
        <taxon>Oceanospirillales</taxon>
        <taxon>Halomonadaceae</taxon>
        <taxon>Modicisalibacter</taxon>
    </lineage>
</organism>
<comment type="caution">
    <text evidence="1">The sequence shown here is derived from an EMBL/GenBank/DDBJ whole genome shotgun (WGS) entry which is preliminary data.</text>
</comment>
<accession>A0ABV7M583</accession>
<protein>
    <submittedName>
        <fullName evidence="1">Uncharacterized protein</fullName>
    </submittedName>
</protein>
<proteinExistence type="predicted"/>
<keyword evidence="2" id="KW-1185">Reference proteome</keyword>
<reference evidence="2" key="1">
    <citation type="journal article" date="2019" name="Int. J. Syst. Evol. Microbiol.">
        <title>The Global Catalogue of Microorganisms (GCM) 10K type strain sequencing project: providing services to taxonomists for standard genome sequencing and annotation.</title>
        <authorList>
            <consortium name="The Broad Institute Genomics Platform"/>
            <consortium name="The Broad Institute Genome Sequencing Center for Infectious Disease"/>
            <person name="Wu L."/>
            <person name="Ma J."/>
        </authorList>
    </citation>
    <scope>NUCLEOTIDE SEQUENCE [LARGE SCALE GENOMIC DNA]</scope>
    <source>
        <strain evidence="2">KCTC 12847</strain>
    </source>
</reference>
<dbReference type="RefSeq" id="WP_019020162.1">
    <property type="nucleotide sequence ID" value="NZ_BMXD01000015.1"/>
</dbReference>